<sequence length="138" mass="15981">MWVFLKPRSGFETNPDLGFITLAIIHRHQATTITRTIIDTDLRDPWWNAIEPAFRPLKRGTSNGLFDEYPQSTSQDLVVKRGTSNEWANDSNLAKKSYRRRCGLFSENPQATPRERVVKRRIVGLTIAIDCSYWVERT</sequence>
<reference evidence="1 2" key="1">
    <citation type="journal article" date="2021" name="Commun. Biol.">
        <title>The genome of Shorea leprosula (Dipterocarpaceae) highlights the ecological relevance of drought in aseasonal tropical rainforests.</title>
        <authorList>
            <person name="Ng K.K.S."/>
            <person name="Kobayashi M.J."/>
            <person name="Fawcett J.A."/>
            <person name="Hatakeyama M."/>
            <person name="Paape T."/>
            <person name="Ng C.H."/>
            <person name="Ang C.C."/>
            <person name="Tnah L.H."/>
            <person name="Lee C.T."/>
            <person name="Nishiyama T."/>
            <person name="Sese J."/>
            <person name="O'Brien M.J."/>
            <person name="Copetti D."/>
            <person name="Mohd Noor M.I."/>
            <person name="Ong R.C."/>
            <person name="Putra M."/>
            <person name="Sireger I.Z."/>
            <person name="Indrioko S."/>
            <person name="Kosugi Y."/>
            <person name="Izuno A."/>
            <person name="Isagi Y."/>
            <person name="Lee S.L."/>
            <person name="Shimizu K.K."/>
        </authorList>
    </citation>
    <scope>NUCLEOTIDE SEQUENCE [LARGE SCALE GENOMIC DNA]</scope>
    <source>
        <strain evidence="1">214</strain>
    </source>
</reference>
<evidence type="ECO:0008006" key="3">
    <source>
        <dbReference type="Google" id="ProtNLM"/>
    </source>
</evidence>
<protein>
    <recommendedName>
        <fullName evidence="3">Transposase</fullName>
    </recommendedName>
</protein>
<keyword evidence="2" id="KW-1185">Reference proteome</keyword>
<comment type="caution">
    <text evidence="1">The sequence shown here is derived from an EMBL/GenBank/DDBJ whole genome shotgun (WGS) entry which is preliminary data.</text>
</comment>
<accession>A0AAV5MS87</accession>
<dbReference type="AlphaFoldDB" id="A0AAV5MS87"/>
<dbReference type="EMBL" id="BPVZ01000892">
    <property type="protein sequence ID" value="GKV52856.1"/>
    <property type="molecule type" value="Genomic_DNA"/>
</dbReference>
<evidence type="ECO:0000313" key="2">
    <source>
        <dbReference type="Proteomes" id="UP001054252"/>
    </source>
</evidence>
<gene>
    <name evidence="1" type="ORF">SLEP1_g59412</name>
</gene>
<dbReference type="Proteomes" id="UP001054252">
    <property type="component" value="Unassembled WGS sequence"/>
</dbReference>
<evidence type="ECO:0000313" key="1">
    <source>
        <dbReference type="EMBL" id="GKV52856.1"/>
    </source>
</evidence>
<proteinExistence type="predicted"/>
<organism evidence="1 2">
    <name type="scientific">Rubroshorea leprosula</name>
    <dbReference type="NCBI Taxonomy" id="152421"/>
    <lineage>
        <taxon>Eukaryota</taxon>
        <taxon>Viridiplantae</taxon>
        <taxon>Streptophyta</taxon>
        <taxon>Embryophyta</taxon>
        <taxon>Tracheophyta</taxon>
        <taxon>Spermatophyta</taxon>
        <taxon>Magnoliopsida</taxon>
        <taxon>eudicotyledons</taxon>
        <taxon>Gunneridae</taxon>
        <taxon>Pentapetalae</taxon>
        <taxon>rosids</taxon>
        <taxon>malvids</taxon>
        <taxon>Malvales</taxon>
        <taxon>Dipterocarpaceae</taxon>
        <taxon>Rubroshorea</taxon>
    </lineage>
</organism>
<name>A0AAV5MS87_9ROSI</name>